<evidence type="ECO:0000256" key="2">
    <source>
        <dbReference type="ARBA" id="ARBA00022801"/>
    </source>
</evidence>
<sequence length="252" mass="27076">MRLIAAAVLATALLIPSTAHATSSPAQATSSTAQAALTTAPPRKQAPSVNCAVVKCLALTFDDGPAKTTGPLLDILAKHRAKASFYLIGRSVARSPGLARRIAREGHEIGNHTYSHPRLTELPGEDIAHQLDRTQRLIAKATGRAPATMRPPYGATDDRVLSVAESLGLAQVMWTGTTEDWRLREERAIRRAVLSMARRNGVILMHDPVPATVEAMPSILAALKKRGYHLVTVSALLRGRPLSPGETYPPRK</sequence>
<feature type="domain" description="NodB homology" evidence="4">
    <location>
        <begin position="55"/>
        <end position="231"/>
    </location>
</feature>
<dbReference type="EMBL" id="BOOW01000007">
    <property type="protein sequence ID" value="GII90853.1"/>
    <property type="molecule type" value="Genomic_DNA"/>
</dbReference>
<dbReference type="Proteomes" id="UP000606172">
    <property type="component" value="Unassembled WGS sequence"/>
</dbReference>
<keyword evidence="3" id="KW-0732">Signal</keyword>
<dbReference type="PANTHER" id="PTHR10587">
    <property type="entry name" value="GLYCOSYL TRANSFERASE-RELATED"/>
    <property type="match status" value="1"/>
</dbReference>
<dbReference type="SUPFAM" id="SSF88713">
    <property type="entry name" value="Glycoside hydrolase/deacetylase"/>
    <property type="match status" value="1"/>
</dbReference>
<dbReference type="PROSITE" id="PS51677">
    <property type="entry name" value="NODB"/>
    <property type="match status" value="1"/>
</dbReference>
<dbReference type="AlphaFoldDB" id="A0A919RBI4"/>
<name>A0A919RBI4_9ACTN</name>
<proteinExistence type="predicted"/>
<keyword evidence="6" id="KW-1185">Reference proteome</keyword>
<dbReference type="PANTHER" id="PTHR10587:SF133">
    <property type="entry name" value="CHITIN DEACETYLASE 1-RELATED"/>
    <property type="match status" value="1"/>
</dbReference>
<keyword evidence="1" id="KW-0479">Metal-binding</keyword>
<reference evidence="5" key="1">
    <citation type="submission" date="2021-01" db="EMBL/GenBank/DDBJ databases">
        <title>Whole genome shotgun sequence of Sinosporangium siamense NBRC 109515.</title>
        <authorList>
            <person name="Komaki H."/>
            <person name="Tamura T."/>
        </authorList>
    </citation>
    <scope>NUCLEOTIDE SEQUENCE</scope>
    <source>
        <strain evidence="5">NBRC 109515</strain>
    </source>
</reference>
<evidence type="ECO:0000259" key="4">
    <source>
        <dbReference type="PROSITE" id="PS51677"/>
    </source>
</evidence>
<dbReference type="RefSeq" id="WP_204021643.1">
    <property type="nucleotide sequence ID" value="NZ_BOOW01000007.1"/>
</dbReference>
<evidence type="ECO:0000313" key="6">
    <source>
        <dbReference type="Proteomes" id="UP000606172"/>
    </source>
</evidence>
<gene>
    <name evidence="5" type="ORF">Ssi02_10840</name>
</gene>
<evidence type="ECO:0000256" key="1">
    <source>
        <dbReference type="ARBA" id="ARBA00022723"/>
    </source>
</evidence>
<dbReference type="GO" id="GO:0005975">
    <property type="term" value="P:carbohydrate metabolic process"/>
    <property type="evidence" value="ECO:0007669"/>
    <property type="project" value="InterPro"/>
</dbReference>
<keyword evidence="2" id="KW-0378">Hydrolase</keyword>
<dbReference type="InterPro" id="IPR011330">
    <property type="entry name" value="Glyco_hydro/deAcase_b/a-brl"/>
</dbReference>
<dbReference type="InterPro" id="IPR002509">
    <property type="entry name" value="NODB_dom"/>
</dbReference>
<accession>A0A919RBI4</accession>
<dbReference type="InterPro" id="IPR050248">
    <property type="entry name" value="Polysacc_deacetylase_ArnD"/>
</dbReference>
<dbReference type="GO" id="GO:0016020">
    <property type="term" value="C:membrane"/>
    <property type="evidence" value="ECO:0007669"/>
    <property type="project" value="TreeGrafter"/>
</dbReference>
<protein>
    <submittedName>
        <fullName evidence="5">Deacetylase</fullName>
    </submittedName>
</protein>
<dbReference type="GO" id="GO:0016810">
    <property type="term" value="F:hydrolase activity, acting on carbon-nitrogen (but not peptide) bonds"/>
    <property type="evidence" value="ECO:0007669"/>
    <property type="project" value="InterPro"/>
</dbReference>
<evidence type="ECO:0000256" key="3">
    <source>
        <dbReference type="SAM" id="SignalP"/>
    </source>
</evidence>
<feature type="chain" id="PRO_5037564198" evidence="3">
    <location>
        <begin position="22"/>
        <end position="252"/>
    </location>
</feature>
<dbReference type="GO" id="GO:0046872">
    <property type="term" value="F:metal ion binding"/>
    <property type="evidence" value="ECO:0007669"/>
    <property type="project" value="UniProtKB-KW"/>
</dbReference>
<dbReference type="Gene3D" id="3.20.20.370">
    <property type="entry name" value="Glycoside hydrolase/deacetylase"/>
    <property type="match status" value="1"/>
</dbReference>
<evidence type="ECO:0000313" key="5">
    <source>
        <dbReference type="EMBL" id="GII90853.1"/>
    </source>
</evidence>
<dbReference type="Pfam" id="PF01522">
    <property type="entry name" value="Polysacc_deac_1"/>
    <property type="match status" value="1"/>
</dbReference>
<comment type="caution">
    <text evidence="5">The sequence shown here is derived from an EMBL/GenBank/DDBJ whole genome shotgun (WGS) entry which is preliminary data.</text>
</comment>
<feature type="signal peptide" evidence="3">
    <location>
        <begin position="1"/>
        <end position="21"/>
    </location>
</feature>
<organism evidence="5 6">
    <name type="scientific">Sinosporangium siamense</name>
    <dbReference type="NCBI Taxonomy" id="1367973"/>
    <lineage>
        <taxon>Bacteria</taxon>
        <taxon>Bacillati</taxon>
        <taxon>Actinomycetota</taxon>
        <taxon>Actinomycetes</taxon>
        <taxon>Streptosporangiales</taxon>
        <taxon>Streptosporangiaceae</taxon>
        <taxon>Sinosporangium</taxon>
    </lineage>
</organism>
<dbReference type="CDD" id="cd10917">
    <property type="entry name" value="CE4_NodB_like_6s_7s"/>
    <property type="match status" value="1"/>
</dbReference>